<feature type="compositionally biased region" description="Basic and acidic residues" evidence="1">
    <location>
        <begin position="180"/>
        <end position="195"/>
    </location>
</feature>
<dbReference type="AlphaFoldDB" id="A0AA39S2Q4"/>
<reference evidence="2" key="2">
    <citation type="submission" date="2023-06" db="EMBL/GenBank/DDBJ databases">
        <authorList>
            <person name="Swenson N.G."/>
            <person name="Wegrzyn J.L."/>
            <person name="Mcevoy S.L."/>
        </authorList>
    </citation>
    <scope>NUCLEOTIDE SEQUENCE</scope>
    <source>
        <strain evidence="2">NS2018</strain>
        <tissue evidence="2">Leaf</tissue>
    </source>
</reference>
<proteinExistence type="predicted"/>
<evidence type="ECO:0000313" key="2">
    <source>
        <dbReference type="EMBL" id="KAK0582195.1"/>
    </source>
</evidence>
<accession>A0AA39S2Q4</accession>
<dbReference type="PANTHER" id="PTHR34684">
    <property type="entry name" value="OS08G0192200 PROTEIN"/>
    <property type="match status" value="1"/>
</dbReference>
<feature type="region of interest" description="Disordered" evidence="1">
    <location>
        <begin position="251"/>
        <end position="351"/>
    </location>
</feature>
<gene>
    <name evidence="2" type="ORF">LWI29_022696</name>
</gene>
<keyword evidence="3" id="KW-1185">Reference proteome</keyword>
<organism evidence="2 3">
    <name type="scientific">Acer saccharum</name>
    <name type="common">Sugar maple</name>
    <dbReference type="NCBI Taxonomy" id="4024"/>
    <lineage>
        <taxon>Eukaryota</taxon>
        <taxon>Viridiplantae</taxon>
        <taxon>Streptophyta</taxon>
        <taxon>Embryophyta</taxon>
        <taxon>Tracheophyta</taxon>
        <taxon>Spermatophyta</taxon>
        <taxon>Magnoliopsida</taxon>
        <taxon>eudicotyledons</taxon>
        <taxon>Gunneridae</taxon>
        <taxon>Pentapetalae</taxon>
        <taxon>rosids</taxon>
        <taxon>malvids</taxon>
        <taxon>Sapindales</taxon>
        <taxon>Sapindaceae</taxon>
        <taxon>Hippocastanoideae</taxon>
        <taxon>Acereae</taxon>
        <taxon>Acer</taxon>
    </lineage>
</organism>
<feature type="compositionally biased region" description="Basic and acidic residues" evidence="1">
    <location>
        <begin position="273"/>
        <end position="285"/>
    </location>
</feature>
<dbReference type="Proteomes" id="UP001168877">
    <property type="component" value="Unassembled WGS sequence"/>
</dbReference>
<dbReference type="PANTHER" id="PTHR34684:SF1">
    <property type="entry name" value="OS08G0192200 PROTEIN"/>
    <property type="match status" value="1"/>
</dbReference>
<sequence length="351" mass="40482">MQFDARTVEIRKKLEDHEGGVERFCYKNGLLYYKNYVYVPGVPGLREEILAHFHNSKEGGHSGWLRTYGFLENGSNRRVETTCFEFDLSPSQSLLSSINSMDLETENRIAAILMNEAAELRRQAEKEGVHAYLQQPKVRGRPNSRFLTATVLGVQQANRSVEVNEMWRVRQKELELNDRLKGRSREESNCRRHTDVGNSSRSSSKRHGIDTDSASASCLSSKRAYESSYSRQDEGLRDEEIEKFLQSRVKRGRGAVGSRMDETGPYLPPSPDSNEKLSARYDVRQHIVFGPEKPPSLKSRESSDEELDEDRRKKSKKERSGSTNNKHSRKHNSKEKSHRKKREEKRSKHHK</sequence>
<reference evidence="2" key="1">
    <citation type="journal article" date="2022" name="Plant J.">
        <title>Strategies of tolerance reflected in two North American maple genomes.</title>
        <authorList>
            <person name="McEvoy S.L."/>
            <person name="Sezen U.U."/>
            <person name="Trouern-Trend A."/>
            <person name="McMahon S.M."/>
            <person name="Schaberg P.G."/>
            <person name="Yang J."/>
            <person name="Wegrzyn J.L."/>
            <person name="Swenson N.G."/>
        </authorList>
    </citation>
    <scope>NUCLEOTIDE SEQUENCE</scope>
    <source>
        <strain evidence="2">NS2018</strain>
    </source>
</reference>
<feature type="compositionally biased region" description="Basic residues" evidence="1">
    <location>
        <begin position="326"/>
        <end position="351"/>
    </location>
</feature>
<protein>
    <submittedName>
        <fullName evidence="2">Uncharacterized protein</fullName>
    </submittedName>
</protein>
<feature type="region of interest" description="Disordered" evidence="1">
    <location>
        <begin position="180"/>
        <end position="235"/>
    </location>
</feature>
<comment type="caution">
    <text evidence="2">The sequence shown here is derived from an EMBL/GenBank/DDBJ whole genome shotgun (WGS) entry which is preliminary data.</text>
</comment>
<evidence type="ECO:0000313" key="3">
    <source>
        <dbReference type="Proteomes" id="UP001168877"/>
    </source>
</evidence>
<name>A0AA39S2Q4_ACESA</name>
<evidence type="ECO:0000256" key="1">
    <source>
        <dbReference type="SAM" id="MobiDB-lite"/>
    </source>
</evidence>
<dbReference type="EMBL" id="JAUESC010000384">
    <property type="protein sequence ID" value="KAK0582195.1"/>
    <property type="molecule type" value="Genomic_DNA"/>
</dbReference>